<dbReference type="SUPFAM" id="SSF55729">
    <property type="entry name" value="Acyl-CoA N-acyltransferases (Nat)"/>
    <property type="match status" value="1"/>
</dbReference>
<name>A0A4V3WFN2_9BACI</name>
<dbReference type="AlphaFoldDB" id="A0A4V3WFN2"/>
<dbReference type="Gene3D" id="3.40.630.30">
    <property type="match status" value="1"/>
</dbReference>
<gene>
    <name evidence="1" type="ORF">E6W99_07240</name>
</gene>
<evidence type="ECO:0000313" key="2">
    <source>
        <dbReference type="Proteomes" id="UP000310334"/>
    </source>
</evidence>
<organism evidence="1 2">
    <name type="scientific">Metabacillus sediminilitoris</name>
    <dbReference type="NCBI Taxonomy" id="2567941"/>
    <lineage>
        <taxon>Bacteria</taxon>
        <taxon>Bacillati</taxon>
        <taxon>Bacillota</taxon>
        <taxon>Bacilli</taxon>
        <taxon>Bacillales</taxon>
        <taxon>Bacillaceae</taxon>
        <taxon>Metabacillus</taxon>
    </lineage>
</organism>
<dbReference type="EMBL" id="SSNT01000005">
    <property type="protein sequence ID" value="THF80953.1"/>
    <property type="molecule type" value="Genomic_DNA"/>
</dbReference>
<keyword evidence="1" id="KW-0808">Transferase</keyword>
<dbReference type="CDD" id="cd04301">
    <property type="entry name" value="NAT_SF"/>
    <property type="match status" value="1"/>
</dbReference>
<evidence type="ECO:0000313" key="1">
    <source>
        <dbReference type="EMBL" id="THF80953.1"/>
    </source>
</evidence>
<dbReference type="OrthoDB" id="2737536at2"/>
<sequence>MTFEKYIEALDLAYISSFSKKVNTSWGCLFYNEDQPNYYDANHAHISSYTHAYEEIIDEVISFYEEKQLVPRIYLTQYGGHEDFITTLKQKGFGFEEFDSPIQLWKTKVDIIKNPKVQIEKVTEENMQSAIDIECQIPELGGTIRDKAFKEEFSQEAYTHYLLKYDGAPCSTACIFQHENDARLESVATLAEYRGKGLISQLIHHIQEDVLNRNIDRLWVMPINERVENVYKKSGFETIANVKVGHAYLGGKSIEDIRKGQ</sequence>
<dbReference type="PROSITE" id="PS51186">
    <property type="entry name" value="GNAT"/>
    <property type="match status" value="1"/>
</dbReference>
<dbReference type="GO" id="GO:0016747">
    <property type="term" value="F:acyltransferase activity, transferring groups other than amino-acyl groups"/>
    <property type="evidence" value="ECO:0007669"/>
    <property type="project" value="InterPro"/>
</dbReference>
<protein>
    <submittedName>
        <fullName evidence="1">GNAT family N-acetyltransferase</fullName>
    </submittedName>
</protein>
<accession>A0A4V3WFN2</accession>
<dbReference type="InterPro" id="IPR016181">
    <property type="entry name" value="Acyl_CoA_acyltransferase"/>
</dbReference>
<dbReference type="InterPro" id="IPR000182">
    <property type="entry name" value="GNAT_dom"/>
</dbReference>
<dbReference type="Pfam" id="PF00583">
    <property type="entry name" value="Acetyltransf_1"/>
    <property type="match status" value="1"/>
</dbReference>
<reference evidence="1 2" key="1">
    <citation type="submission" date="2019-04" db="EMBL/GenBank/DDBJ databases">
        <title>Bacillus sediminilitoris sp. nov., isolated from a tidal flat sediment on the East China Sea.</title>
        <authorList>
            <person name="Wei Y."/>
            <person name="Mao H."/>
            <person name="Fang J."/>
        </authorList>
    </citation>
    <scope>NUCLEOTIDE SEQUENCE [LARGE SCALE GENOMIC DNA]</scope>
    <source>
        <strain evidence="1 2">DSL-17</strain>
    </source>
</reference>
<dbReference type="RefSeq" id="WP_136352530.1">
    <property type="nucleotide sequence ID" value="NZ_CP046266.1"/>
</dbReference>
<comment type="caution">
    <text evidence="1">The sequence shown here is derived from an EMBL/GenBank/DDBJ whole genome shotgun (WGS) entry which is preliminary data.</text>
</comment>
<proteinExistence type="predicted"/>
<keyword evidence="2" id="KW-1185">Reference proteome</keyword>
<dbReference type="Proteomes" id="UP000310334">
    <property type="component" value="Unassembled WGS sequence"/>
</dbReference>